<reference evidence="2" key="1">
    <citation type="submission" date="2016-09" db="EMBL/GenBank/DDBJ databases">
        <title>The Complete Genome of Burkholderia sprentiae wsm5005.</title>
        <authorList>
            <person name="De Meyer S."/>
            <person name="Wang P."/>
            <person name="Terpolilli J."/>
        </authorList>
    </citation>
    <scope>NUCLEOTIDE SEQUENCE [LARGE SCALE GENOMIC DNA]</scope>
    <source>
        <strain evidence="2">WSM5005</strain>
    </source>
</reference>
<accession>A0A1I9YQL2</accession>
<proteinExistence type="predicted"/>
<name>A0A1I9YQL2_9BURK</name>
<gene>
    <name evidence="2" type="ORF">BJG93_24465</name>
</gene>
<dbReference type="EMBL" id="CP017562">
    <property type="protein sequence ID" value="APA88506.1"/>
    <property type="molecule type" value="Genomic_DNA"/>
</dbReference>
<reference evidence="2" key="2">
    <citation type="submission" date="2021-06" db="EMBL/GenBank/DDBJ databases">
        <authorList>
            <person name="Rogers T.H."/>
            <person name="Ramsay J.P."/>
            <person name="Wang P."/>
            <person name="Terpolilli J."/>
        </authorList>
    </citation>
    <scope>NUCLEOTIDE SEQUENCE</scope>
    <source>
        <strain evidence="2">WSM5005</strain>
    </source>
</reference>
<dbReference type="RefSeq" id="WP_027195997.1">
    <property type="nucleotide sequence ID" value="NZ_CP017562.2"/>
</dbReference>
<keyword evidence="3" id="KW-1185">Reference proteome</keyword>
<keyword evidence="1" id="KW-0732">Signal</keyword>
<dbReference type="AlphaFoldDB" id="A0A1I9YQL2"/>
<dbReference type="OrthoDB" id="8978398at2"/>
<evidence type="ECO:0000313" key="3">
    <source>
        <dbReference type="Proteomes" id="UP000179860"/>
    </source>
</evidence>
<dbReference type="STRING" id="754502.BJG93_24465"/>
<protein>
    <submittedName>
        <fullName evidence="2">Uncharacterized protein</fullName>
    </submittedName>
</protein>
<feature type="signal peptide" evidence="1">
    <location>
        <begin position="1"/>
        <end position="26"/>
    </location>
</feature>
<sequence>MNHNSWIRHLGHAALALYMLGSNAHAEAVNAENQSMQFSYTTNGAADGSINTYGNNSISVSGDTLRVQIGNSSLDRNINGVGIFELKLLNQNLEDAKKLAELLCSPKDPKSDVTIPDLYIAKCGGEMRSSYVRDFNRDVVSKIADLVDSLTNAGVQGTKVVKLDVSLVSIERARDGFLVSVSFSNSGDYLIKFKTPDKWDTRMGKRMAILGVNGAQVNSRKDKFALALAGQPLVDSAQFPSGEIELAPHSFIVVKLKTNSIEKFSAGEYNLNAGAFMDIEVVGIQSSLLRVDFHSDYKKPTRITFDRDYPSTPEEREQWEATRRAEMSFRPVKPGETFAEDGLYRAVTLIHGGRYCSLQVKPFKAGDVATTENVKMPMENGNGVNINGPAQWEWEATAPTPVKQWSFDMIEDTVQFCGAGSTCPRSGRWVARIPTGSDFLRPEYRHDLSSLVTLRRGQPMPSIKGAGERADWEWVGA</sequence>
<evidence type="ECO:0000256" key="1">
    <source>
        <dbReference type="SAM" id="SignalP"/>
    </source>
</evidence>
<evidence type="ECO:0000313" key="2">
    <source>
        <dbReference type="EMBL" id="APA88506.1"/>
    </source>
</evidence>
<dbReference type="KEGG" id="pspw:BJG93_24465"/>
<feature type="chain" id="PRO_5009607584" evidence="1">
    <location>
        <begin position="27"/>
        <end position="477"/>
    </location>
</feature>
<dbReference type="Proteomes" id="UP000179860">
    <property type="component" value="Chromosome 2"/>
</dbReference>
<organism evidence="2 3">
    <name type="scientific">Paraburkholderia sprentiae WSM5005</name>
    <dbReference type="NCBI Taxonomy" id="754502"/>
    <lineage>
        <taxon>Bacteria</taxon>
        <taxon>Pseudomonadati</taxon>
        <taxon>Pseudomonadota</taxon>
        <taxon>Betaproteobacteria</taxon>
        <taxon>Burkholderiales</taxon>
        <taxon>Burkholderiaceae</taxon>
        <taxon>Paraburkholderia</taxon>
    </lineage>
</organism>